<sequence>MTRVSPARPDVPNGKPLGRHVDPKRHREGVLVPSAPRPPAPQVSAPHLSDARVAAPRAKRHKKVASNAVTVMSVSAGIVATVALPSHAIPPDQLHAGGLRAGTVHAVEVQSFAVPAAARPADAARDLFSATTMEELEAQRAKKLAEERAFAEAKQHAIEAATAGWPIAPIATTSVPLAAPAQVPYGAPPARDGSVVAVARQYLGVPYIFGGASPSGFDCSGLTMYVYAQFGISLPHSSLRQAADGSPVTDPVPGDLVVIDGGSHIGIYSGGGYMIDAPMPGRVVNERPIYTSNHSFVRY</sequence>
<organism evidence="7 8">
    <name type="scientific">Lysobacter korlensis</name>
    <dbReference type="NCBI Taxonomy" id="553636"/>
    <lineage>
        <taxon>Bacteria</taxon>
        <taxon>Pseudomonadati</taxon>
        <taxon>Pseudomonadota</taxon>
        <taxon>Gammaproteobacteria</taxon>
        <taxon>Lysobacterales</taxon>
        <taxon>Lysobacteraceae</taxon>
        <taxon>Lysobacter</taxon>
    </lineage>
</organism>
<keyword evidence="4" id="KW-0788">Thiol protease</keyword>
<dbReference type="SUPFAM" id="SSF54001">
    <property type="entry name" value="Cysteine proteinases"/>
    <property type="match status" value="1"/>
</dbReference>
<accession>A0ABV6RVC4</accession>
<dbReference type="InterPro" id="IPR038765">
    <property type="entry name" value="Papain-like_cys_pep_sf"/>
</dbReference>
<keyword evidence="2" id="KW-0645">Protease</keyword>
<evidence type="ECO:0000256" key="3">
    <source>
        <dbReference type="ARBA" id="ARBA00022801"/>
    </source>
</evidence>
<evidence type="ECO:0000256" key="2">
    <source>
        <dbReference type="ARBA" id="ARBA00022670"/>
    </source>
</evidence>
<evidence type="ECO:0000313" key="8">
    <source>
        <dbReference type="Proteomes" id="UP001589896"/>
    </source>
</evidence>
<dbReference type="InterPro" id="IPR000064">
    <property type="entry name" value="NLP_P60_dom"/>
</dbReference>
<dbReference type="EMBL" id="JBHLTG010000006">
    <property type="protein sequence ID" value="MFC0680920.1"/>
    <property type="molecule type" value="Genomic_DNA"/>
</dbReference>
<protein>
    <submittedName>
        <fullName evidence="7">C40 family peptidase</fullName>
    </submittedName>
</protein>
<dbReference type="Pfam" id="PF00877">
    <property type="entry name" value="NLPC_P60"/>
    <property type="match status" value="1"/>
</dbReference>
<name>A0ABV6RVC4_9GAMM</name>
<dbReference type="Proteomes" id="UP001589896">
    <property type="component" value="Unassembled WGS sequence"/>
</dbReference>
<dbReference type="RefSeq" id="WP_386673076.1">
    <property type="nucleotide sequence ID" value="NZ_JBHLTG010000006.1"/>
</dbReference>
<feature type="domain" description="NlpC/P60" evidence="6">
    <location>
        <begin position="189"/>
        <end position="299"/>
    </location>
</feature>
<evidence type="ECO:0000313" key="7">
    <source>
        <dbReference type="EMBL" id="MFC0680920.1"/>
    </source>
</evidence>
<evidence type="ECO:0000259" key="6">
    <source>
        <dbReference type="PROSITE" id="PS51935"/>
    </source>
</evidence>
<evidence type="ECO:0000256" key="5">
    <source>
        <dbReference type="SAM" id="MobiDB-lite"/>
    </source>
</evidence>
<evidence type="ECO:0000256" key="1">
    <source>
        <dbReference type="ARBA" id="ARBA00007074"/>
    </source>
</evidence>
<dbReference type="InterPro" id="IPR051794">
    <property type="entry name" value="PG_Endopeptidase_C40"/>
</dbReference>
<dbReference type="PANTHER" id="PTHR47359:SF3">
    <property type="entry name" value="NLP_P60 DOMAIN-CONTAINING PROTEIN-RELATED"/>
    <property type="match status" value="1"/>
</dbReference>
<gene>
    <name evidence="7" type="ORF">ACFFGH_24080</name>
</gene>
<dbReference type="PANTHER" id="PTHR47359">
    <property type="entry name" value="PEPTIDOGLYCAN DL-ENDOPEPTIDASE CWLO"/>
    <property type="match status" value="1"/>
</dbReference>
<keyword evidence="8" id="KW-1185">Reference proteome</keyword>
<proteinExistence type="inferred from homology"/>
<evidence type="ECO:0000256" key="4">
    <source>
        <dbReference type="ARBA" id="ARBA00022807"/>
    </source>
</evidence>
<reference evidence="7 8" key="1">
    <citation type="submission" date="2024-09" db="EMBL/GenBank/DDBJ databases">
        <authorList>
            <person name="Sun Q."/>
            <person name="Mori K."/>
        </authorList>
    </citation>
    <scope>NUCLEOTIDE SEQUENCE [LARGE SCALE GENOMIC DNA]</scope>
    <source>
        <strain evidence="7 8">KCTC 23076</strain>
    </source>
</reference>
<dbReference type="Gene3D" id="3.90.1720.10">
    <property type="entry name" value="endopeptidase domain like (from Nostoc punctiforme)"/>
    <property type="match status" value="1"/>
</dbReference>
<dbReference type="PROSITE" id="PS51935">
    <property type="entry name" value="NLPC_P60"/>
    <property type="match status" value="1"/>
</dbReference>
<comment type="similarity">
    <text evidence="1">Belongs to the peptidase C40 family.</text>
</comment>
<feature type="region of interest" description="Disordered" evidence="5">
    <location>
        <begin position="1"/>
        <end position="47"/>
    </location>
</feature>
<comment type="caution">
    <text evidence="7">The sequence shown here is derived from an EMBL/GenBank/DDBJ whole genome shotgun (WGS) entry which is preliminary data.</text>
</comment>
<keyword evidence="3" id="KW-0378">Hydrolase</keyword>